<feature type="transmembrane region" description="Helical" evidence="1">
    <location>
        <begin position="6"/>
        <end position="22"/>
    </location>
</feature>
<keyword evidence="3" id="KW-1185">Reference proteome</keyword>
<keyword evidence="1" id="KW-0812">Transmembrane</keyword>
<feature type="transmembrane region" description="Helical" evidence="1">
    <location>
        <begin position="59"/>
        <end position="78"/>
    </location>
</feature>
<protein>
    <submittedName>
        <fullName evidence="2">Uncharacterized protein</fullName>
    </submittedName>
</protein>
<dbReference type="RefSeq" id="WP_189991863.1">
    <property type="nucleotide sequence ID" value="NZ_BMZS01000008.1"/>
</dbReference>
<reference evidence="2" key="2">
    <citation type="submission" date="2020-09" db="EMBL/GenBank/DDBJ databases">
        <authorList>
            <person name="Sun Q."/>
            <person name="Kim S."/>
        </authorList>
    </citation>
    <scope>NUCLEOTIDE SEQUENCE</scope>
    <source>
        <strain evidence="2">KCTC 42651</strain>
    </source>
</reference>
<reference evidence="2" key="1">
    <citation type="journal article" date="2014" name="Int. J. Syst. Evol. Microbiol.">
        <title>Complete genome sequence of Corynebacterium casei LMG S-19264T (=DSM 44701T), isolated from a smear-ripened cheese.</title>
        <authorList>
            <consortium name="US DOE Joint Genome Institute (JGI-PGF)"/>
            <person name="Walter F."/>
            <person name="Albersmeier A."/>
            <person name="Kalinowski J."/>
            <person name="Ruckert C."/>
        </authorList>
    </citation>
    <scope>NUCLEOTIDE SEQUENCE</scope>
    <source>
        <strain evidence="2">KCTC 42651</strain>
    </source>
</reference>
<evidence type="ECO:0000256" key="1">
    <source>
        <dbReference type="SAM" id="Phobius"/>
    </source>
</evidence>
<gene>
    <name evidence="2" type="ORF">GCM10017083_34340</name>
</gene>
<keyword evidence="1" id="KW-0472">Membrane</keyword>
<comment type="caution">
    <text evidence="2">The sequence shown here is derived from an EMBL/GenBank/DDBJ whole genome shotgun (WGS) entry which is preliminary data.</text>
</comment>
<keyword evidence="1" id="KW-1133">Transmembrane helix</keyword>
<dbReference type="AlphaFoldDB" id="A0A918XU06"/>
<dbReference type="Proteomes" id="UP000630353">
    <property type="component" value="Unassembled WGS sequence"/>
</dbReference>
<dbReference type="EMBL" id="BMZS01000008">
    <property type="protein sequence ID" value="GHD55429.1"/>
    <property type="molecule type" value="Genomic_DNA"/>
</dbReference>
<proteinExistence type="predicted"/>
<name>A0A918XU06_9PROT</name>
<feature type="transmembrane region" description="Helical" evidence="1">
    <location>
        <begin position="34"/>
        <end position="53"/>
    </location>
</feature>
<sequence>MVFSIGPFFFGVVIGFITYRTLRHTKNSGISDLATVIGAVGGGTVLTLFQTGTDRFDSYAIGLAAGFFAYLAIALLLAGRDKTATFLGDDG</sequence>
<accession>A0A918XU06</accession>
<organism evidence="2 3">
    <name type="scientific">Thalassobaculum fulvum</name>
    <dbReference type="NCBI Taxonomy" id="1633335"/>
    <lineage>
        <taxon>Bacteria</taxon>
        <taxon>Pseudomonadati</taxon>
        <taxon>Pseudomonadota</taxon>
        <taxon>Alphaproteobacteria</taxon>
        <taxon>Rhodospirillales</taxon>
        <taxon>Thalassobaculaceae</taxon>
        <taxon>Thalassobaculum</taxon>
    </lineage>
</organism>
<evidence type="ECO:0000313" key="2">
    <source>
        <dbReference type="EMBL" id="GHD55429.1"/>
    </source>
</evidence>
<evidence type="ECO:0000313" key="3">
    <source>
        <dbReference type="Proteomes" id="UP000630353"/>
    </source>
</evidence>